<keyword evidence="3 6" id="KW-1133">Transmembrane helix</keyword>
<reference evidence="9" key="1">
    <citation type="submission" date="2021-03" db="EMBL/GenBank/DDBJ databases">
        <authorList>
            <person name="Tagirdzhanova G."/>
        </authorList>
    </citation>
    <scope>NUCLEOTIDE SEQUENCE</scope>
</reference>
<feature type="transmembrane region" description="Helical" evidence="6">
    <location>
        <begin position="87"/>
        <end position="105"/>
    </location>
</feature>
<feature type="transmembrane region" description="Helical" evidence="6">
    <location>
        <begin position="117"/>
        <end position="135"/>
    </location>
</feature>
<accession>A0A8H3G1F0</accession>
<dbReference type="InterPro" id="IPR017452">
    <property type="entry name" value="GPCR_Rhodpsn_7TM"/>
</dbReference>
<dbReference type="PROSITE" id="PS50262">
    <property type="entry name" value="G_PROTEIN_RECEP_F1_2"/>
    <property type="match status" value="1"/>
</dbReference>
<dbReference type="PROSITE" id="PS50261">
    <property type="entry name" value="G_PROTEIN_RECEP_F2_4"/>
    <property type="match status" value="1"/>
</dbReference>
<gene>
    <name evidence="9" type="ORF">GOMPHAMPRED_005902</name>
</gene>
<dbReference type="Gene3D" id="1.20.1070.10">
    <property type="entry name" value="Rhodopsin 7-helix transmembrane proteins"/>
    <property type="match status" value="1"/>
</dbReference>
<evidence type="ECO:0000256" key="4">
    <source>
        <dbReference type="ARBA" id="ARBA00023136"/>
    </source>
</evidence>
<evidence type="ECO:0000256" key="5">
    <source>
        <dbReference type="SAM" id="MobiDB-lite"/>
    </source>
</evidence>
<dbReference type="PANTHER" id="PTHR23112:SF22">
    <property type="entry name" value="G-PROTEIN COUPLED RECEPTOR"/>
    <property type="match status" value="1"/>
</dbReference>
<dbReference type="OrthoDB" id="18453at2759"/>
<evidence type="ECO:0000259" key="8">
    <source>
        <dbReference type="PROSITE" id="PS50262"/>
    </source>
</evidence>
<dbReference type="PANTHER" id="PTHR23112">
    <property type="entry name" value="G PROTEIN-COUPLED RECEPTOR 157-RELATED"/>
    <property type="match status" value="1"/>
</dbReference>
<protein>
    <recommendedName>
        <fullName evidence="11">G-protein coupled receptors family 2 profile 2 domain-containing protein</fullName>
    </recommendedName>
</protein>
<dbReference type="Proteomes" id="UP000664169">
    <property type="component" value="Unassembled WGS sequence"/>
</dbReference>
<evidence type="ECO:0000256" key="1">
    <source>
        <dbReference type="ARBA" id="ARBA00004141"/>
    </source>
</evidence>
<feature type="transmembrane region" description="Helical" evidence="6">
    <location>
        <begin position="41"/>
        <end position="60"/>
    </location>
</feature>
<dbReference type="GO" id="GO:0004930">
    <property type="term" value="F:G protein-coupled receptor activity"/>
    <property type="evidence" value="ECO:0007669"/>
    <property type="project" value="InterPro"/>
</dbReference>
<feature type="region of interest" description="Disordered" evidence="5">
    <location>
        <begin position="406"/>
        <end position="427"/>
    </location>
</feature>
<dbReference type="GO" id="GO:0005886">
    <property type="term" value="C:plasma membrane"/>
    <property type="evidence" value="ECO:0007669"/>
    <property type="project" value="TreeGrafter"/>
</dbReference>
<feature type="transmembrane region" description="Helical" evidence="6">
    <location>
        <begin position="287"/>
        <end position="308"/>
    </location>
</feature>
<dbReference type="AlphaFoldDB" id="A0A8H3G1F0"/>
<dbReference type="InterPro" id="IPR000276">
    <property type="entry name" value="GPCR_Rhodpsn"/>
</dbReference>
<feature type="domain" description="G-protein coupled receptors family 2 profile 2" evidence="7">
    <location>
        <begin position="6"/>
        <end position="343"/>
    </location>
</feature>
<evidence type="ECO:0008006" key="11">
    <source>
        <dbReference type="Google" id="ProtNLM"/>
    </source>
</evidence>
<organism evidence="9 10">
    <name type="scientific">Gomphillus americanus</name>
    <dbReference type="NCBI Taxonomy" id="1940652"/>
    <lineage>
        <taxon>Eukaryota</taxon>
        <taxon>Fungi</taxon>
        <taxon>Dikarya</taxon>
        <taxon>Ascomycota</taxon>
        <taxon>Pezizomycotina</taxon>
        <taxon>Lecanoromycetes</taxon>
        <taxon>OSLEUM clade</taxon>
        <taxon>Ostropomycetidae</taxon>
        <taxon>Ostropales</taxon>
        <taxon>Graphidaceae</taxon>
        <taxon>Gomphilloideae</taxon>
        <taxon>Gomphillus</taxon>
    </lineage>
</organism>
<evidence type="ECO:0000259" key="7">
    <source>
        <dbReference type="PROSITE" id="PS50261"/>
    </source>
</evidence>
<sequence length="450" mass="50584">MDLQAIKITERVNSCISLLGISFILFTYIFYPAFKKPINRLIFFATWGNLGLVLASLISVDGYSSSTTGSLCKFQGFVVQMFLGVDVWWALCMAINVYLAFFRGWTVSQLQALEVRYLLACYGLSFIPAFVFVFINKSNSSADLYGSATIWCWISEDYDWLRLVVVYAFIWAALLFSLVVYFFAGRVIWRKRAQLDGFLNPWNESPFSGTITTEIEITTESRHGFNDLVAENPASEATSDNSHRQYMINIESATNRKRGIPGINVRTITRDVASHETNAESWLYARAAFLFFITLAITWIPASAFRIYSVANNKAENFGLSYVASFLFPLQGFWNAVVYIITSRTACKEFWNSIRGRNKGSSVGEIVVGKPGQLGKRGKSGSFQTDEEELRPTKVMIYNKEDVRTESTTRLHAQSSHDDSVLALPSSHDVTTRSSVVEAGDTMGLSGYKR</sequence>
<feature type="compositionally biased region" description="Basic and acidic residues" evidence="5">
    <location>
        <begin position="406"/>
        <end position="420"/>
    </location>
</feature>
<keyword evidence="10" id="KW-1185">Reference proteome</keyword>
<dbReference type="EMBL" id="CAJPDQ010000038">
    <property type="protein sequence ID" value="CAF9931371.1"/>
    <property type="molecule type" value="Genomic_DNA"/>
</dbReference>
<dbReference type="GO" id="GO:0007189">
    <property type="term" value="P:adenylate cyclase-activating G protein-coupled receptor signaling pathway"/>
    <property type="evidence" value="ECO:0007669"/>
    <property type="project" value="TreeGrafter"/>
</dbReference>
<feature type="transmembrane region" description="Helical" evidence="6">
    <location>
        <begin position="16"/>
        <end position="34"/>
    </location>
</feature>
<dbReference type="SUPFAM" id="SSF81321">
    <property type="entry name" value="Family A G protein-coupled receptor-like"/>
    <property type="match status" value="1"/>
</dbReference>
<evidence type="ECO:0000313" key="10">
    <source>
        <dbReference type="Proteomes" id="UP000664169"/>
    </source>
</evidence>
<feature type="domain" description="G-protein coupled receptors family 1 profile" evidence="8">
    <location>
        <begin position="20"/>
        <end position="339"/>
    </location>
</feature>
<evidence type="ECO:0000256" key="6">
    <source>
        <dbReference type="SAM" id="Phobius"/>
    </source>
</evidence>
<name>A0A8H3G1F0_9LECA</name>
<dbReference type="Pfam" id="PF00001">
    <property type="entry name" value="7tm_1"/>
    <property type="match status" value="1"/>
</dbReference>
<proteinExistence type="predicted"/>
<feature type="transmembrane region" description="Helical" evidence="6">
    <location>
        <begin position="164"/>
        <end position="184"/>
    </location>
</feature>
<feature type="transmembrane region" description="Helical" evidence="6">
    <location>
        <begin position="320"/>
        <end position="341"/>
    </location>
</feature>
<evidence type="ECO:0000256" key="2">
    <source>
        <dbReference type="ARBA" id="ARBA00022692"/>
    </source>
</evidence>
<keyword evidence="4 6" id="KW-0472">Membrane</keyword>
<keyword evidence="2 6" id="KW-0812">Transmembrane</keyword>
<dbReference type="InterPro" id="IPR017981">
    <property type="entry name" value="GPCR_2-like_7TM"/>
</dbReference>
<comment type="subcellular location">
    <subcellularLocation>
        <location evidence="1">Membrane</location>
        <topology evidence="1">Multi-pass membrane protein</topology>
    </subcellularLocation>
</comment>
<comment type="caution">
    <text evidence="9">The sequence shown here is derived from an EMBL/GenBank/DDBJ whole genome shotgun (WGS) entry which is preliminary data.</text>
</comment>
<evidence type="ECO:0000313" key="9">
    <source>
        <dbReference type="EMBL" id="CAF9931371.1"/>
    </source>
</evidence>
<evidence type="ECO:0000256" key="3">
    <source>
        <dbReference type="ARBA" id="ARBA00022989"/>
    </source>
</evidence>
<dbReference type="GO" id="GO:0007166">
    <property type="term" value="P:cell surface receptor signaling pathway"/>
    <property type="evidence" value="ECO:0007669"/>
    <property type="project" value="InterPro"/>
</dbReference>